<reference evidence="1 2" key="1">
    <citation type="submission" date="2020-04" db="EMBL/GenBank/DDBJ databases">
        <authorList>
            <person name="De Canck E."/>
        </authorList>
    </citation>
    <scope>NUCLEOTIDE SEQUENCE [LARGE SCALE GENOMIC DNA]</scope>
    <source>
        <strain evidence="1 2">LMG 28138</strain>
    </source>
</reference>
<dbReference type="Proteomes" id="UP000494115">
    <property type="component" value="Unassembled WGS sequence"/>
</dbReference>
<proteinExistence type="predicted"/>
<evidence type="ECO:0000313" key="2">
    <source>
        <dbReference type="Proteomes" id="UP000494115"/>
    </source>
</evidence>
<keyword evidence="2" id="KW-1185">Reference proteome</keyword>
<accession>A0A6S7BI28</accession>
<evidence type="ECO:0000313" key="1">
    <source>
        <dbReference type="EMBL" id="CAB3801181.1"/>
    </source>
</evidence>
<dbReference type="AlphaFoldDB" id="A0A6S7BI28"/>
<protein>
    <submittedName>
        <fullName evidence="1">Uncharacterized protein</fullName>
    </submittedName>
</protein>
<sequence>MSDPTTPENFTIRSWRNHYNWVMRKHGITKDELGITSHGLRHEWLQEYYKTLTGVDAPIKGSADRADIEVHCEAMKTAIEAVGHSRPEKTGMYMSTHAAMDKLKAPVVGIGDVRRALEETGDKKAAAGKLGISRQRLYRILEAEDKKP</sequence>
<name>A0A6S7BI28_9BURK</name>
<dbReference type="EMBL" id="CADIKM010000041">
    <property type="protein sequence ID" value="CAB3801181.1"/>
    <property type="molecule type" value="Genomic_DNA"/>
</dbReference>
<dbReference type="Gene3D" id="1.10.10.60">
    <property type="entry name" value="Homeodomain-like"/>
    <property type="match status" value="1"/>
</dbReference>
<organism evidence="1 2">
    <name type="scientific">Pararobbsia alpina</name>
    <dbReference type="NCBI Taxonomy" id="621374"/>
    <lineage>
        <taxon>Bacteria</taxon>
        <taxon>Pseudomonadati</taxon>
        <taxon>Pseudomonadota</taxon>
        <taxon>Betaproteobacteria</taxon>
        <taxon>Burkholderiales</taxon>
        <taxon>Burkholderiaceae</taxon>
        <taxon>Pararobbsia</taxon>
    </lineage>
</organism>
<gene>
    <name evidence="1" type="ORF">LMG28138_04962</name>
</gene>
<dbReference type="RefSeq" id="WP_175107569.1">
    <property type="nucleotide sequence ID" value="NZ_CADIKM010000041.1"/>
</dbReference>